<feature type="region of interest" description="Disordered" evidence="1">
    <location>
        <begin position="175"/>
        <end position="195"/>
    </location>
</feature>
<dbReference type="CDD" id="cd18809">
    <property type="entry name" value="SF1_C_RecD"/>
    <property type="match status" value="1"/>
</dbReference>
<dbReference type="PANTHER" id="PTHR23274">
    <property type="entry name" value="DNA HELICASE-RELATED"/>
    <property type="match status" value="1"/>
</dbReference>
<dbReference type="SUPFAM" id="SSF52540">
    <property type="entry name" value="P-loop containing nucleoside triphosphate hydrolases"/>
    <property type="match status" value="1"/>
</dbReference>
<feature type="domain" description="DNA helicase Pif1-like 2B" evidence="2">
    <location>
        <begin position="31"/>
        <end position="75"/>
    </location>
</feature>
<sequence length="329" mass="35827">EARTYHSADQIVREDGADGPADPYENPIPPEFLRSLNSGSLPPGELSIKPSCPLILLRNLSPAFGLCNGTRMVVRRMSDRVLECQIVGGDHDGEIALIPRISLTPSNSTDFSFRFTRRQFPVWLAFALSINKAQGQSVKFVGLDLRVPVFSHGQLYVAFSRATSSQRIRVLLPENRHAAETSQRRPRLSGPTPSTTRAALQTLCHAPDIVPLPMAPASYIRAPGLAEIVGRMGVLPPQAESQGSKVKLLSAIVPIEEGAPTKVQIRFFDGNDDLKNWEGTAICDVRGTVAAADVNTMKIAASEHTDTKDFTMVIDAQSVRIRTLTACSF</sequence>
<evidence type="ECO:0000313" key="4">
    <source>
        <dbReference type="Proteomes" id="UP000815677"/>
    </source>
</evidence>
<dbReference type="InterPro" id="IPR049163">
    <property type="entry name" value="Pif1-like_2B_dom"/>
</dbReference>
<evidence type="ECO:0000256" key="1">
    <source>
        <dbReference type="SAM" id="MobiDB-lite"/>
    </source>
</evidence>
<accession>A0ABQ0L0M7</accession>
<protein>
    <submittedName>
        <fullName evidence="3">Transcriptional factor B3</fullName>
    </submittedName>
</protein>
<dbReference type="PANTHER" id="PTHR23274:SF51">
    <property type="entry name" value="OS03G0423850 PROTEIN"/>
    <property type="match status" value="1"/>
</dbReference>
<reference evidence="3" key="1">
    <citation type="submission" date="2014-09" db="EMBL/GenBank/DDBJ databases">
        <title>Genome sequence of the luminous mushroom Mycena chlorophos for searching fungal bioluminescence genes.</title>
        <authorList>
            <person name="Tanaka Y."/>
            <person name="Kasuga D."/>
            <person name="Oba Y."/>
            <person name="Hase S."/>
            <person name="Sato K."/>
            <person name="Oba Y."/>
            <person name="Sakakibara Y."/>
        </authorList>
    </citation>
    <scope>NUCLEOTIDE SEQUENCE</scope>
</reference>
<keyword evidence="4" id="KW-1185">Reference proteome</keyword>
<dbReference type="InterPro" id="IPR027417">
    <property type="entry name" value="P-loop_NTPase"/>
</dbReference>
<proteinExistence type="predicted"/>
<dbReference type="Pfam" id="PF21530">
    <property type="entry name" value="Pif1_2B_dom"/>
    <property type="match status" value="1"/>
</dbReference>
<evidence type="ECO:0000313" key="3">
    <source>
        <dbReference type="EMBL" id="GAT44047.1"/>
    </source>
</evidence>
<feature type="non-terminal residue" evidence="3">
    <location>
        <position position="1"/>
    </location>
</feature>
<dbReference type="Proteomes" id="UP000815677">
    <property type="component" value="Unassembled WGS sequence"/>
</dbReference>
<feature type="region of interest" description="Disordered" evidence="1">
    <location>
        <begin position="1"/>
        <end position="27"/>
    </location>
</feature>
<feature type="compositionally biased region" description="Basic and acidic residues" evidence="1">
    <location>
        <begin position="1"/>
        <end position="16"/>
    </location>
</feature>
<evidence type="ECO:0000259" key="2">
    <source>
        <dbReference type="Pfam" id="PF21530"/>
    </source>
</evidence>
<name>A0ABQ0L0M7_MYCCL</name>
<organism evidence="3 4">
    <name type="scientific">Mycena chlorophos</name>
    <name type="common">Agaric fungus</name>
    <name type="synonym">Agaricus chlorophos</name>
    <dbReference type="NCBI Taxonomy" id="658473"/>
    <lineage>
        <taxon>Eukaryota</taxon>
        <taxon>Fungi</taxon>
        <taxon>Dikarya</taxon>
        <taxon>Basidiomycota</taxon>
        <taxon>Agaricomycotina</taxon>
        <taxon>Agaricomycetes</taxon>
        <taxon>Agaricomycetidae</taxon>
        <taxon>Agaricales</taxon>
        <taxon>Marasmiineae</taxon>
        <taxon>Mycenaceae</taxon>
        <taxon>Mycena</taxon>
    </lineage>
</organism>
<gene>
    <name evidence="3" type="ORF">MCHLO_01689</name>
</gene>
<dbReference type="EMBL" id="DF839561">
    <property type="protein sequence ID" value="GAT44047.1"/>
    <property type="molecule type" value="Genomic_DNA"/>
</dbReference>